<gene>
    <name evidence="2" type="ORF">ENG47_04400</name>
</gene>
<reference evidence="2" key="1">
    <citation type="journal article" date="2020" name="mSystems">
        <title>Genome- and Community-Level Interaction Insights into Carbon Utilization and Element Cycling Functions of Hydrothermarchaeota in Hydrothermal Sediment.</title>
        <authorList>
            <person name="Zhou Z."/>
            <person name="Liu Y."/>
            <person name="Xu W."/>
            <person name="Pan J."/>
            <person name="Luo Z.H."/>
            <person name="Li M."/>
        </authorList>
    </citation>
    <scope>NUCLEOTIDE SEQUENCE [LARGE SCALE GENOMIC DNA]</scope>
    <source>
        <strain evidence="2">HyVt-219</strain>
    </source>
</reference>
<feature type="domain" description="Transposase IS110-like N-terminal" evidence="1">
    <location>
        <begin position="28"/>
        <end position="166"/>
    </location>
</feature>
<protein>
    <recommendedName>
        <fullName evidence="1">Transposase IS110-like N-terminal domain-containing protein</fullName>
    </recommendedName>
</protein>
<dbReference type="Proteomes" id="UP000885660">
    <property type="component" value="Unassembled WGS sequence"/>
</dbReference>
<evidence type="ECO:0000313" key="2">
    <source>
        <dbReference type="EMBL" id="HDN84980.1"/>
    </source>
</evidence>
<dbReference type="PANTHER" id="PTHR33055">
    <property type="entry name" value="TRANSPOSASE FOR INSERTION SEQUENCE ELEMENT IS1111A"/>
    <property type="match status" value="1"/>
</dbReference>
<dbReference type="AlphaFoldDB" id="A0A7V0MZM4"/>
<dbReference type="EMBL" id="DRBC01000265">
    <property type="protein sequence ID" value="HDN84980.1"/>
    <property type="molecule type" value="Genomic_DNA"/>
</dbReference>
<proteinExistence type="predicted"/>
<dbReference type="PANTHER" id="PTHR33055:SF17">
    <property type="entry name" value="THIRD ORF IN TRANSPOSON ISC1491"/>
    <property type="match status" value="1"/>
</dbReference>
<evidence type="ECO:0000259" key="1">
    <source>
        <dbReference type="Pfam" id="PF01548"/>
    </source>
</evidence>
<dbReference type="GO" id="GO:0006313">
    <property type="term" value="P:DNA transposition"/>
    <property type="evidence" value="ECO:0007669"/>
    <property type="project" value="InterPro"/>
</dbReference>
<dbReference type="InterPro" id="IPR047650">
    <property type="entry name" value="Transpos_IS110"/>
</dbReference>
<dbReference type="GO" id="GO:0004803">
    <property type="term" value="F:transposase activity"/>
    <property type="evidence" value="ECO:0007669"/>
    <property type="project" value="InterPro"/>
</dbReference>
<comment type="caution">
    <text evidence="2">The sequence shown here is derived from an EMBL/GenBank/DDBJ whole genome shotgun (WGS) entry which is preliminary data.</text>
</comment>
<organism evidence="2">
    <name type="scientific">Aerophobetes bacterium</name>
    <dbReference type="NCBI Taxonomy" id="2030807"/>
    <lineage>
        <taxon>Bacteria</taxon>
        <taxon>Candidatus Aerophobota</taxon>
    </lineage>
</organism>
<accession>A0A7V0MZM4</accession>
<name>A0A7V0MZM4_UNCAE</name>
<dbReference type="Pfam" id="PF01548">
    <property type="entry name" value="DEDD_Tnp_IS110"/>
    <property type="match status" value="1"/>
</dbReference>
<dbReference type="InterPro" id="IPR002525">
    <property type="entry name" value="Transp_IS110-like_N"/>
</dbReference>
<dbReference type="GO" id="GO:0003677">
    <property type="term" value="F:DNA binding"/>
    <property type="evidence" value="ECO:0007669"/>
    <property type="project" value="InterPro"/>
</dbReference>
<sequence>METMNLPFWQLKAAFLLLFSHPMVSLYIGIDVGKFHHVACFLDDRGNQIELLKFGNNHQRLVSLRSSSKDFLLQMMDSFWGWRQLAITGFPCMILIDKEYQVKVFNPLKVNWFRDFYIQPVKTDVKDAFVIANILRYEKERATSLAPPNVQRLQRPVRYRRFLCDRLT</sequence>